<gene>
    <name evidence="2" type="ORF">WJ33_11455</name>
</gene>
<dbReference type="PANTHER" id="PTHR48079">
    <property type="entry name" value="PROTEIN YEEZ"/>
    <property type="match status" value="1"/>
</dbReference>
<evidence type="ECO:0000313" key="2">
    <source>
        <dbReference type="EMBL" id="KVG51041.1"/>
    </source>
</evidence>
<evidence type="ECO:0000259" key="1">
    <source>
        <dbReference type="Pfam" id="PF01370"/>
    </source>
</evidence>
<dbReference type="GO" id="GO:0004029">
    <property type="term" value="F:aldehyde dehydrogenase (NAD+) activity"/>
    <property type="evidence" value="ECO:0007669"/>
    <property type="project" value="TreeGrafter"/>
</dbReference>
<dbReference type="PANTHER" id="PTHR48079:SF6">
    <property type="entry name" value="NAD(P)-BINDING DOMAIN-CONTAINING PROTEIN-RELATED"/>
    <property type="match status" value="1"/>
</dbReference>
<dbReference type="Gene3D" id="3.40.50.720">
    <property type="entry name" value="NAD(P)-binding Rossmann-like Domain"/>
    <property type="match status" value="1"/>
</dbReference>
<dbReference type="AlphaFoldDB" id="A0A103QKE2"/>
<dbReference type="InterPro" id="IPR036291">
    <property type="entry name" value="NAD(P)-bd_dom_sf"/>
</dbReference>
<dbReference type="RefSeq" id="WP_059761278.1">
    <property type="nucleotide sequence ID" value="NZ_CP013416.1"/>
</dbReference>
<name>A0A103QKE2_9BURK</name>
<sequence length="337" mass="36297">MKILVTGATSGLGRNAVDALLADGLAVRATGRNLEAGVALRAAGAEFVPAELATLDDAQADALLRDVDAVWHCAALSSPWGRRDDFVASNVTATRRLAQAAAARGVPRFVHVSTPSIYFDYRHHRDIDESYRAARFVNHYAATKAQAEDELGALAGAHPGTTFVLLRPRGLFGPHDRVIVPRILQLLRARRGVLPLPRGGAALVDLTYVGNVVHALRVATHAQVASGAAFNITNFEPCTLASLLARLLGDALKLRYRIRALPYPLLDALARASELSGHLRGREPLLTRYGIGALHFDMTLGNTRAAALLGYRPPISIDDGIRLTADWIRTHGNHYGI</sequence>
<proteinExistence type="predicted"/>
<dbReference type="EMBL" id="LOXM01000320">
    <property type="protein sequence ID" value="KVG51041.1"/>
    <property type="molecule type" value="Genomic_DNA"/>
</dbReference>
<reference evidence="2 3" key="1">
    <citation type="submission" date="2015-11" db="EMBL/GenBank/DDBJ databases">
        <title>Expanding the genomic diversity of Burkholderia species for the development of highly accurate diagnostics.</title>
        <authorList>
            <person name="Sahl J."/>
            <person name="Keim P."/>
            <person name="Wagner D."/>
        </authorList>
    </citation>
    <scope>NUCLEOTIDE SEQUENCE [LARGE SCALE GENOMIC DNA]</scope>
    <source>
        <strain evidence="2 3">MSMB2036</strain>
    </source>
</reference>
<dbReference type="InterPro" id="IPR051783">
    <property type="entry name" value="NAD(P)-dependent_oxidoreduct"/>
</dbReference>
<comment type="caution">
    <text evidence="2">The sequence shown here is derived from an EMBL/GenBank/DDBJ whole genome shotgun (WGS) entry which is preliminary data.</text>
</comment>
<dbReference type="Proteomes" id="UP000064029">
    <property type="component" value="Unassembled WGS sequence"/>
</dbReference>
<feature type="domain" description="NAD-dependent epimerase/dehydratase" evidence="1">
    <location>
        <begin position="3"/>
        <end position="232"/>
    </location>
</feature>
<protein>
    <recommendedName>
        <fullName evidence="1">NAD-dependent epimerase/dehydratase domain-containing protein</fullName>
    </recommendedName>
</protein>
<dbReference type="Pfam" id="PF01370">
    <property type="entry name" value="Epimerase"/>
    <property type="match status" value="1"/>
</dbReference>
<accession>A0A103QKE2</accession>
<dbReference type="InterPro" id="IPR001509">
    <property type="entry name" value="Epimerase_deHydtase"/>
</dbReference>
<dbReference type="SUPFAM" id="SSF51735">
    <property type="entry name" value="NAD(P)-binding Rossmann-fold domains"/>
    <property type="match status" value="1"/>
</dbReference>
<dbReference type="OrthoDB" id="9803892at2"/>
<evidence type="ECO:0000313" key="3">
    <source>
        <dbReference type="Proteomes" id="UP000064029"/>
    </source>
</evidence>
<organism evidence="2 3">
    <name type="scientific">Burkholderia ubonensis</name>
    <dbReference type="NCBI Taxonomy" id="101571"/>
    <lineage>
        <taxon>Bacteria</taxon>
        <taxon>Pseudomonadati</taxon>
        <taxon>Pseudomonadota</taxon>
        <taxon>Betaproteobacteria</taxon>
        <taxon>Burkholderiales</taxon>
        <taxon>Burkholderiaceae</taxon>
        <taxon>Burkholderia</taxon>
        <taxon>Burkholderia cepacia complex</taxon>
    </lineage>
</organism>
<dbReference type="GO" id="GO:0005737">
    <property type="term" value="C:cytoplasm"/>
    <property type="evidence" value="ECO:0007669"/>
    <property type="project" value="TreeGrafter"/>
</dbReference>